<dbReference type="SUPFAM" id="SSF53300">
    <property type="entry name" value="vWA-like"/>
    <property type="match status" value="1"/>
</dbReference>
<proteinExistence type="predicted"/>
<evidence type="ECO:0000313" key="2">
    <source>
        <dbReference type="Proteomes" id="UP000183404"/>
    </source>
</evidence>
<dbReference type="RefSeq" id="WP_004400971.1">
    <property type="nucleotide sequence ID" value="NZ_FNBS01000114.1"/>
</dbReference>
<dbReference type="InterPro" id="IPR036465">
    <property type="entry name" value="vWFA_dom_sf"/>
</dbReference>
<organism evidence="1 2">
    <name type="scientific">Thermoanaerobacter thermohydrosulfuricus</name>
    <name type="common">Clostridium thermohydrosulfuricum</name>
    <dbReference type="NCBI Taxonomy" id="1516"/>
    <lineage>
        <taxon>Bacteria</taxon>
        <taxon>Bacillati</taxon>
        <taxon>Bacillota</taxon>
        <taxon>Clostridia</taxon>
        <taxon>Thermoanaerobacterales</taxon>
        <taxon>Thermoanaerobacteraceae</taxon>
        <taxon>Thermoanaerobacter</taxon>
    </lineage>
</organism>
<gene>
    <name evidence="1" type="ORF">SAMN04244560_02762</name>
</gene>
<dbReference type="Gene3D" id="3.40.50.410">
    <property type="entry name" value="von Willebrand factor, type A domain"/>
    <property type="match status" value="1"/>
</dbReference>
<dbReference type="Proteomes" id="UP000183404">
    <property type="component" value="Unassembled WGS sequence"/>
</dbReference>
<dbReference type="EMBL" id="FNBS01000114">
    <property type="protein sequence ID" value="SDG68325.1"/>
    <property type="molecule type" value="Genomic_DNA"/>
</dbReference>
<evidence type="ECO:0000313" key="1">
    <source>
        <dbReference type="EMBL" id="SDG68325.1"/>
    </source>
</evidence>
<name>A0A1I1XSQ5_THETY</name>
<protein>
    <submittedName>
        <fullName evidence="1">Ca-activated chloride channel family protein</fullName>
    </submittedName>
</protein>
<sequence length="196" mass="22660">MSIILKEMVIITDGDITDLSAKWEQIIEMMRKRGVIVNVISLLEKESFNEKMMETIEKLGGIRCYTSIQLLDKTLSKVVEESVKLTLKNVIDQSIKNISGKSLEKMHPYIKVQIINYVANLSEYVDLKLALLLEISKGEANYVINNKRKLFKYLNKRKGKIDLYVAYAKTLMDFEMEKLILFFEEKEINAENIVGI</sequence>
<accession>A0A1I1XSQ5</accession>
<reference evidence="1 2" key="1">
    <citation type="submission" date="2016-10" db="EMBL/GenBank/DDBJ databases">
        <authorList>
            <person name="de Groot N.N."/>
        </authorList>
    </citation>
    <scope>NUCLEOTIDE SEQUENCE [LARGE SCALE GENOMIC DNA]</scope>
    <source>
        <strain evidence="1 2">DSM 569</strain>
    </source>
</reference>
<dbReference type="AlphaFoldDB" id="A0A1I1XSQ5"/>